<evidence type="ECO:0000313" key="5">
    <source>
        <dbReference type="EMBL" id="QPP05931.1"/>
    </source>
</evidence>
<dbReference type="Gene3D" id="1.10.10.60">
    <property type="entry name" value="Homeodomain-like"/>
    <property type="match status" value="1"/>
</dbReference>
<dbReference type="PANTHER" id="PTHR46796:SF6">
    <property type="entry name" value="ARAC SUBFAMILY"/>
    <property type="match status" value="1"/>
</dbReference>
<dbReference type="PROSITE" id="PS01124">
    <property type="entry name" value="HTH_ARAC_FAMILY_2"/>
    <property type="match status" value="1"/>
</dbReference>
<organism evidence="5 6">
    <name type="scientific">Streptomyces bathyalis</name>
    <dbReference type="NCBI Taxonomy" id="2710756"/>
    <lineage>
        <taxon>Bacteria</taxon>
        <taxon>Bacillati</taxon>
        <taxon>Actinomycetota</taxon>
        <taxon>Actinomycetes</taxon>
        <taxon>Kitasatosporales</taxon>
        <taxon>Streptomycetaceae</taxon>
        <taxon>Streptomyces</taxon>
    </lineage>
</organism>
<dbReference type="InterPro" id="IPR035418">
    <property type="entry name" value="AraC-bd_2"/>
</dbReference>
<accession>A0A7T1T3V6</accession>
<gene>
    <name evidence="5" type="ORF">G4Z16_05415</name>
</gene>
<evidence type="ECO:0000259" key="4">
    <source>
        <dbReference type="PROSITE" id="PS01124"/>
    </source>
</evidence>
<keyword evidence="6" id="KW-1185">Reference proteome</keyword>
<protein>
    <submittedName>
        <fullName evidence="5">Helix-turn-helix domain-containing protein</fullName>
    </submittedName>
</protein>
<dbReference type="InterPro" id="IPR018060">
    <property type="entry name" value="HTH_AraC"/>
</dbReference>
<dbReference type="KEGG" id="sbat:G4Z16_05415"/>
<keyword evidence="3" id="KW-0804">Transcription</keyword>
<evidence type="ECO:0000313" key="6">
    <source>
        <dbReference type="Proteomes" id="UP000595046"/>
    </source>
</evidence>
<dbReference type="PANTHER" id="PTHR46796">
    <property type="entry name" value="HTH-TYPE TRANSCRIPTIONAL ACTIVATOR RHAS-RELATED"/>
    <property type="match status" value="1"/>
</dbReference>
<feature type="domain" description="HTH araC/xylS-type" evidence="4">
    <location>
        <begin position="214"/>
        <end position="315"/>
    </location>
</feature>
<dbReference type="SUPFAM" id="SSF51215">
    <property type="entry name" value="Regulatory protein AraC"/>
    <property type="match status" value="1"/>
</dbReference>
<dbReference type="AlphaFoldDB" id="A0A7T1T3V6"/>
<evidence type="ECO:0000256" key="2">
    <source>
        <dbReference type="ARBA" id="ARBA00023125"/>
    </source>
</evidence>
<dbReference type="Pfam" id="PF12833">
    <property type="entry name" value="HTH_18"/>
    <property type="match status" value="1"/>
</dbReference>
<keyword evidence="1" id="KW-0805">Transcription regulation</keyword>
<sequence>MSDQPRRLSTGPPEDLQDLAAYRAKVSHAVVSLDVHAGDPDSFRGRLRAGVTGDIHLFDMHADAHAVHRTPVLIARAPQRYFKFSLIEQGTGMIVQDGRETELRPGDMALYDTDKPYSFLFDDWTRMSIVMFPRELLGIPADLLAGLTAVRLDSTSGAGATIRPYLSALSHQIGQVEGHVAQRLFRTAFELVGTLLEDNLASASPAGNHGALLRRILNYIDENLAQPDLCPTQIAAAHFISVRHLHALFSDQSTTVSTVIRTRRLERCYDELVNPLLNGRPVTAVGRAHGFADATHFSRAFRAHFGVPPSAVRRENA</sequence>
<reference evidence="6" key="1">
    <citation type="submission" date="2020-02" db="EMBL/GenBank/DDBJ databases">
        <title>Streptomyces sp. ASO4wet.</title>
        <authorList>
            <person name="Risdian C."/>
            <person name="Landwehr W."/>
            <person name="Schupp P."/>
            <person name="Wink J."/>
        </authorList>
    </citation>
    <scope>NUCLEOTIDE SEQUENCE [LARGE SCALE GENOMIC DNA]</scope>
    <source>
        <strain evidence="6">ASO4wet</strain>
    </source>
</reference>
<dbReference type="Proteomes" id="UP000595046">
    <property type="component" value="Chromosome"/>
</dbReference>
<dbReference type="SMART" id="SM00342">
    <property type="entry name" value="HTH_ARAC"/>
    <property type="match status" value="1"/>
</dbReference>
<dbReference type="InterPro" id="IPR037923">
    <property type="entry name" value="HTH-like"/>
</dbReference>
<proteinExistence type="predicted"/>
<dbReference type="RefSeq" id="WP_207794543.1">
    <property type="nucleotide sequence ID" value="NZ_CP048882.1"/>
</dbReference>
<dbReference type="SUPFAM" id="SSF46689">
    <property type="entry name" value="Homeodomain-like"/>
    <property type="match status" value="1"/>
</dbReference>
<dbReference type="GO" id="GO:0043565">
    <property type="term" value="F:sequence-specific DNA binding"/>
    <property type="evidence" value="ECO:0007669"/>
    <property type="project" value="InterPro"/>
</dbReference>
<evidence type="ECO:0000256" key="1">
    <source>
        <dbReference type="ARBA" id="ARBA00023015"/>
    </source>
</evidence>
<dbReference type="GO" id="GO:0003700">
    <property type="term" value="F:DNA-binding transcription factor activity"/>
    <property type="evidence" value="ECO:0007669"/>
    <property type="project" value="InterPro"/>
</dbReference>
<keyword evidence="2" id="KW-0238">DNA-binding</keyword>
<dbReference type="InterPro" id="IPR050204">
    <property type="entry name" value="AraC_XylS_family_regulators"/>
</dbReference>
<evidence type="ECO:0000256" key="3">
    <source>
        <dbReference type="ARBA" id="ARBA00023163"/>
    </source>
</evidence>
<name>A0A7T1T3V6_9ACTN</name>
<dbReference type="Pfam" id="PF14525">
    <property type="entry name" value="AraC_binding_2"/>
    <property type="match status" value="1"/>
</dbReference>
<dbReference type="EMBL" id="CP048882">
    <property type="protein sequence ID" value="QPP05931.1"/>
    <property type="molecule type" value="Genomic_DNA"/>
</dbReference>
<dbReference type="InterPro" id="IPR009057">
    <property type="entry name" value="Homeodomain-like_sf"/>
</dbReference>